<gene>
    <name evidence="10" type="ORF">MATL_G00159170</name>
</gene>
<reference evidence="10" key="1">
    <citation type="submission" date="2021-01" db="EMBL/GenBank/DDBJ databases">
        <authorList>
            <person name="Zahm M."/>
            <person name="Roques C."/>
            <person name="Cabau C."/>
            <person name="Klopp C."/>
            <person name="Donnadieu C."/>
            <person name="Jouanno E."/>
            <person name="Lampietro C."/>
            <person name="Louis A."/>
            <person name="Herpin A."/>
            <person name="Echchiki A."/>
            <person name="Berthelot C."/>
            <person name="Parey E."/>
            <person name="Roest-Crollius H."/>
            <person name="Braasch I."/>
            <person name="Postlethwait J."/>
            <person name="Bobe J."/>
            <person name="Montfort J."/>
            <person name="Bouchez O."/>
            <person name="Begum T."/>
            <person name="Mejri S."/>
            <person name="Adams A."/>
            <person name="Chen W.-J."/>
            <person name="Guiguen Y."/>
        </authorList>
    </citation>
    <scope>NUCLEOTIDE SEQUENCE</scope>
    <source>
        <strain evidence="10">YG-15Mar2019-1</strain>
        <tissue evidence="10">Brain</tissue>
    </source>
</reference>
<dbReference type="InterPro" id="IPR002017">
    <property type="entry name" value="Spectrin_repeat"/>
</dbReference>
<dbReference type="GO" id="GO:0008017">
    <property type="term" value="F:microtubule binding"/>
    <property type="evidence" value="ECO:0007669"/>
    <property type="project" value="InterPro"/>
</dbReference>
<feature type="domain" description="EF-hand" evidence="8">
    <location>
        <begin position="2249"/>
        <end position="2280"/>
    </location>
</feature>
<evidence type="ECO:0000256" key="4">
    <source>
        <dbReference type="ARBA" id="ARBA00022837"/>
    </source>
</evidence>
<evidence type="ECO:0000313" key="11">
    <source>
        <dbReference type="Proteomes" id="UP001046870"/>
    </source>
</evidence>
<dbReference type="PANTHER" id="PTHR23169">
    <property type="entry name" value="ENVOPLAKIN"/>
    <property type="match status" value="1"/>
</dbReference>
<dbReference type="GO" id="GO:0015629">
    <property type="term" value="C:actin cytoskeleton"/>
    <property type="evidence" value="ECO:0007669"/>
    <property type="project" value="TreeGrafter"/>
</dbReference>
<name>A0A9D3PUF7_MEGAT</name>
<dbReference type="SMART" id="SM00150">
    <property type="entry name" value="SPEC"/>
    <property type="match status" value="11"/>
</dbReference>
<feature type="coiled-coil region" evidence="6">
    <location>
        <begin position="1595"/>
        <end position="1622"/>
    </location>
</feature>
<dbReference type="PROSITE" id="PS50222">
    <property type="entry name" value="EF_HAND_2"/>
    <property type="match status" value="1"/>
</dbReference>
<dbReference type="GO" id="GO:0032886">
    <property type="term" value="P:regulation of microtubule-based process"/>
    <property type="evidence" value="ECO:0007669"/>
    <property type="project" value="TreeGrafter"/>
</dbReference>
<organism evidence="10 11">
    <name type="scientific">Megalops atlanticus</name>
    <name type="common">Tarpon</name>
    <name type="synonym">Clupea gigantea</name>
    <dbReference type="NCBI Taxonomy" id="7932"/>
    <lineage>
        <taxon>Eukaryota</taxon>
        <taxon>Metazoa</taxon>
        <taxon>Chordata</taxon>
        <taxon>Craniata</taxon>
        <taxon>Vertebrata</taxon>
        <taxon>Euteleostomi</taxon>
        <taxon>Actinopterygii</taxon>
        <taxon>Neopterygii</taxon>
        <taxon>Teleostei</taxon>
        <taxon>Elopiformes</taxon>
        <taxon>Megalopidae</taxon>
        <taxon>Megalops</taxon>
    </lineage>
</organism>
<evidence type="ECO:0000256" key="3">
    <source>
        <dbReference type="ARBA" id="ARBA00022723"/>
    </source>
</evidence>
<feature type="compositionally biased region" description="Acidic residues" evidence="7">
    <location>
        <begin position="417"/>
        <end position="426"/>
    </location>
</feature>
<feature type="compositionally biased region" description="Low complexity" evidence="7">
    <location>
        <begin position="881"/>
        <end position="894"/>
    </location>
</feature>
<feature type="region of interest" description="Disordered" evidence="7">
    <location>
        <begin position="396"/>
        <end position="455"/>
    </location>
</feature>
<keyword evidence="4" id="KW-0106">Calcium</keyword>
<feature type="compositionally biased region" description="Pro residues" evidence="7">
    <location>
        <begin position="213"/>
        <end position="223"/>
    </location>
</feature>
<feature type="compositionally biased region" description="Basic and acidic residues" evidence="7">
    <location>
        <begin position="396"/>
        <end position="416"/>
    </location>
</feature>
<dbReference type="OrthoDB" id="10016565at2759"/>
<dbReference type="SUPFAM" id="SSF47473">
    <property type="entry name" value="EF-hand"/>
    <property type="match status" value="1"/>
</dbReference>
<keyword evidence="2" id="KW-0963">Cytoplasm</keyword>
<feature type="domain" description="GAR" evidence="9">
    <location>
        <begin position="2312"/>
        <end position="2391"/>
    </location>
</feature>
<dbReference type="GO" id="GO:0045104">
    <property type="term" value="P:intermediate filament cytoskeleton organization"/>
    <property type="evidence" value="ECO:0007669"/>
    <property type="project" value="InterPro"/>
</dbReference>
<dbReference type="CDD" id="cd00176">
    <property type="entry name" value="SPEC"/>
    <property type="match status" value="5"/>
</dbReference>
<dbReference type="GO" id="GO:0045296">
    <property type="term" value="F:cadherin binding"/>
    <property type="evidence" value="ECO:0007669"/>
    <property type="project" value="TreeGrafter"/>
</dbReference>
<sequence length="2415" mass="268834">MGKPLSRPDCLRKRPRCLGKREDQEGYIEDCYVPQRSIYDTMRINEQIDQGSGGGEDSTLSSNGTLGTGAGGTFEGRSATSSSTKRLDERVIFDSLKLTVEGQSSSPAGGVGSVSPSVSSTSSGPGGAAAVNKRWQQSSDKKDHASRRSWKTFMPPEFAERLEVTPGEAVEKPLTPLPLPLSTHTPPLISPYSGSPISSGPRTPPVSCSPSQPLTPAPLPAPLIPQRHSQPHTTIAALSPPSSQRPQCGRDILAELERRGAAAIPLARLDHRGFMRVSSAKASDSGSERDSPVPEQDNDTAPLLPPLVSPQPEAEAGPTTCTWPRRLMGRRRTVSQGGVLHKLPILPPLPPLLAEHSEVDEESLHLLDTPSSAPPVQGGTVGGRLPAWSACAGELRERSASELRFEEDERKVLEGLEEREEEEEETEGGRGRGKEGEEGDKGEQSMEKGWEEVLEKVNALWEGGVEDANLPGWESRNTGSLGPWPILPPPSGFGGPESPTTPSCLSSVPSTDDLFLGLGPSRSQSHTSLREEGAQPGPDQHDPVQSQPDQQLADAESHMGVRRQEEEEDSKSSPKTETDHTEELSSDPTRESDSSGIQMSNPDHTAHSDTFSNTERPEYDSDLSSATSLDREEEEKEEKEGKEGGGGWLEIQRESPSLHSPSPENPYSDREEPTEEEEPLEEEPAKTHSGLGVDHSEREGEKEGERPQTEERADETEEGEAQTCKKEVVGSVPCERITEVTSELPKPAEGMEPQSSAPALTLEMGDQKGLPRVDTPPSRTDSPLPLSPSKHEVRGSGLESGDADAFVVTDSFVYLAVSVLPPFSQSLPLSPLAESAPGSPLLQPGPELGESDFLSTDSFVYLAAPERHPLATDGSSTCGNSQESDSEGSQSGVDFVLGSMTGDSDSDRSESEAERASPSWDHWDELEPDVLQGLFGDDQSEPSQWAPGGPECRIAPDQEGADLGGPASLDPEDTEPHKELNMDSMGVVQLQTDSPSHSERVLAADQAQGPIALFWETHKELEPWLDETEALIAKLPPPAIDLETLRHQQDKIRVLKESITDHQCHIDKLLLIGPLLVEKNAQEGATMRQCYSAAEQRYLAIKEGVRGYSAALDEAISQSSQFHDKMDPLLETLERAVQRLRQRPPVAVEVEKIREQLAVHRAAGQELDKLLPSYNALCSQGEDPTAHIPHTDPADPAAQVVRSQLRRLRSLWEEIRQRAQEREAKLLEVLDLAGKFWADSEALLGTLRDAQDVARGLGEPAVNPALIKQQMETTKAFRADMDRLSEQLEGLRKLGDDLVSACGDSEKPVIKKTIDEMQAAWESLSKMWGDRMEKLEEAMTVSVQYQDALQGMFDYLDSAVMELRDTPTVGAELCTVRQQIEELKLYKAAMCQQQVDMENVRHKGELLLRRVLDQTERDRIQNPLNELTHLWENLGDQVTHRQHQLEAALLCLGQFQQALLEVESWLSQTHVKLDTLQPISCDPKAIEMELASHQVLRNEVFSHRSTMEAINCTGSELLESSPGEEASHLRDQLDKMNQSWESLLLKTLDRQNMLEAALQQAQGFYSELEDCLQWLRCTERQLSATKPTGGLPETAREQLQQHMELQSQLEQREEQFRRLLERGRAMLLSQGGAEDRAGAAQTQQNLALLQRMWTSLSAKMDERRVKLEEAVALATGFQGSLQVCVNWLIQAEQTLNMAPPPSLILETVQLQIEQHKEFVNEVHSHREQVLLLEKVGSQLRSASLEQDEVLISNLLLRVHARWHQLAKSSMEREQHLEEAHKTAQQFDEAFGELWAWLEETERQLDLELNISDEPDKVNQELAKQQDLRKALCSKQPLYYSTIRSGSSIRNKATLPTDTQKLDTLLGEVRDKWDRVCVKSMERQQALEESLLCSGQCEGAIQLMVDWLCRAEPQLSEDQPIHGDLDLVAHLLEAHKVFQRELWKRTSSVQALKRSAAELMETGRGDAAWVGVLLQELSLRWDRVCTLSVNKQNRLQQALKQAQEFRNTVQMLLVWLSGAGQTRFRGALPEDAESLQALVHAHAGFMQALEEKKEEVDRATALGEAILSDCHPDGITAIRQRVTTLRTRFQEVLTWAKQHKQLLEGSLAELLNNSILLEELLSWLLWAENTLVQRESVPFPHDNLQLKTLIIEHQVFMEEMMQKQTDVERLTKTCQRKQADMAEGMQVAGGNPRLAQLCSLWQQVWQLSLDRQSKLSIALNRLEELEECTAFDFDTWRRKFVQWVNHRKCHVMDVFRRIDEDQDGKVSRHEFAEVIVATDFPTSQREVAAVADLFGGDGHIDYYEFVSALHSNTDAFAPTPEADRIKDEVTRQVVQCKCMKRFQVEQIGQNQYRFGDSDWVCTLRMLCSTVVVQVGGGWMSLNEFLLKYDPCRDVRRSSVRGRTSRGVRGVDSLDGQ</sequence>
<dbReference type="GO" id="GO:0005509">
    <property type="term" value="F:calcium ion binding"/>
    <property type="evidence" value="ECO:0007669"/>
    <property type="project" value="InterPro"/>
</dbReference>
<keyword evidence="11" id="KW-1185">Reference proteome</keyword>
<feature type="region of interest" description="Disordered" evidence="7">
    <location>
        <begin position="865"/>
        <end position="979"/>
    </location>
</feature>
<dbReference type="Pfam" id="PF02187">
    <property type="entry name" value="GAS2"/>
    <property type="match status" value="1"/>
</dbReference>
<dbReference type="GO" id="GO:0042060">
    <property type="term" value="P:wound healing"/>
    <property type="evidence" value="ECO:0007669"/>
    <property type="project" value="TreeGrafter"/>
</dbReference>
<feature type="compositionally biased region" description="Polar residues" evidence="7">
    <location>
        <begin position="594"/>
        <end position="614"/>
    </location>
</feature>
<dbReference type="InterPro" id="IPR018247">
    <property type="entry name" value="EF_Hand_1_Ca_BS"/>
</dbReference>
<dbReference type="InterPro" id="IPR011992">
    <property type="entry name" value="EF-hand-dom_pair"/>
</dbReference>
<dbReference type="InterPro" id="IPR003108">
    <property type="entry name" value="GAR_dom"/>
</dbReference>
<dbReference type="SMART" id="SM00243">
    <property type="entry name" value="GAS2"/>
    <property type="match status" value="1"/>
</dbReference>
<dbReference type="PROSITE" id="PS00018">
    <property type="entry name" value="EF_HAND_1"/>
    <property type="match status" value="1"/>
</dbReference>
<dbReference type="FunFam" id="1.20.58.60:FF:000092">
    <property type="entry name" value="microtubule-actin cross-linking factor 1 isoform X2"/>
    <property type="match status" value="1"/>
</dbReference>
<dbReference type="InterPro" id="IPR018159">
    <property type="entry name" value="Spectrin/alpha-actinin"/>
</dbReference>
<feature type="compositionally biased region" description="Basic and acidic residues" evidence="7">
    <location>
        <begin position="694"/>
        <end position="711"/>
    </location>
</feature>
<protein>
    <submittedName>
        <fullName evidence="10">Uncharacterized protein</fullName>
    </submittedName>
</protein>
<feature type="compositionally biased region" description="Low complexity" evidence="7">
    <location>
        <begin position="180"/>
        <end position="201"/>
    </location>
</feature>
<dbReference type="Proteomes" id="UP001046870">
    <property type="component" value="Chromosome 13"/>
</dbReference>
<dbReference type="GO" id="GO:0051893">
    <property type="term" value="P:regulation of focal adhesion assembly"/>
    <property type="evidence" value="ECO:0007669"/>
    <property type="project" value="TreeGrafter"/>
</dbReference>
<keyword evidence="6" id="KW-0175">Coiled coil</keyword>
<proteinExistence type="predicted"/>
<dbReference type="GO" id="GO:0005882">
    <property type="term" value="C:intermediate filament"/>
    <property type="evidence" value="ECO:0007669"/>
    <property type="project" value="TreeGrafter"/>
</dbReference>
<feature type="region of interest" description="Disordered" evidence="7">
    <location>
        <begin position="467"/>
        <end position="799"/>
    </location>
</feature>
<accession>A0A9D3PUF7</accession>
<dbReference type="Pfam" id="PF00435">
    <property type="entry name" value="Spectrin"/>
    <property type="match status" value="9"/>
</dbReference>
<dbReference type="GO" id="GO:0005886">
    <property type="term" value="C:plasma membrane"/>
    <property type="evidence" value="ECO:0007669"/>
    <property type="project" value="UniProtKB-SubCell"/>
</dbReference>
<dbReference type="SUPFAM" id="SSF46966">
    <property type="entry name" value="Spectrin repeat"/>
    <property type="match status" value="10"/>
</dbReference>
<evidence type="ECO:0000256" key="2">
    <source>
        <dbReference type="ARBA" id="ARBA00022490"/>
    </source>
</evidence>
<dbReference type="PANTHER" id="PTHR23169:SF25">
    <property type="entry name" value="MICROTUBULE-ACTIN CROSS-LINKING FACTOR 1, ISOFORMS 1_2_3_4_5"/>
    <property type="match status" value="1"/>
</dbReference>
<feature type="region of interest" description="Disordered" evidence="7">
    <location>
        <begin position="277"/>
        <end position="327"/>
    </location>
</feature>
<evidence type="ECO:0000256" key="7">
    <source>
        <dbReference type="SAM" id="MobiDB-lite"/>
    </source>
</evidence>
<evidence type="ECO:0000256" key="6">
    <source>
        <dbReference type="SAM" id="Coils"/>
    </source>
</evidence>
<dbReference type="InterPro" id="IPR036534">
    <property type="entry name" value="GAR_dom_sf"/>
</dbReference>
<evidence type="ECO:0000259" key="9">
    <source>
        <dbReference type="PROSITE" id="PS51460"/>
    </source>
</evidence>
<dbReference type="GO" id="GO:0005198">
    <property type="term" value="F:structural molecule activity"/>
    <property type="evidence" value="ECO:0007669"/>
    <property type="project" value="TreeGrafter"/>
</dbReference>
<keyword evidence="5" id="KW-0206">Cytoskeleton</keyword>
<comment type="caution">
    <text evidence="10">The sequence shown here is derived from an EMBL/GenBank/DDBJ whole genome shotgun (WGS) entry which is preliminary data.</text>
</comment>
<evidence type="ECO:0000313" key="10">
    <source>
        <dbReference type="EMBL" id="KAG7465903.1"/>
    </source>
</evidence>
<evidence type="ECO:0000256" key="1">
    <source>
        <dbReference type="ARBA" id="ARBA00004245"/>
    </source>
</evidence>
<evidence type="ECO:0000259" key="8">
    <source>
        <dbReference type="PROSITE" id="PS50222"/>
    </source>
</evidence>
<dbReference type="EMBL" id="JAFDVH010000013">
    <property type="protein sequence ID" value="KAG7465903.1"/>
    <property type="molecule type" value="Genomic_DNA"/>
</dbReference>
<dbReference type="Gene3D" id="3.30.920.20">
    <property type="entry name" value="Gas2-like domain"/>
    <property type="match status" value="1"/>
</dbReference>
<feature type="region of interest" description="Disordered" evidence="7">
    <location>
        <begin position="826"/>
        <end position="853"/>
    </location>
</feature>
<feature type="region of interest" description="Disordered" evidence="7">
    <location>
        <begin position="98"/>
        <end position="247"/>
    </location>
</feature>
<feature type="region of interest" description="Disordered" evidence="7">
    <location>
        <begin position="43"/>
        <end position="86"/>
    </location>
</feature>
<dbReference type="FunFam" id="1.20.58.60:FF:000001">
    <property type="entry name" value="Microtubule-actin cross-linking factor 1"/>
    <property type="match status" value="3"/>
</dbReference>
<evidence type="ECO:0000256" key="5">
    <source>
        <dbReference type="ARBA" id="ARBA00023212"/>
    </source>
</evidence>
<dbReference type="CDD" id="cd00051">
    <property type="entry name" value="EFh"/>
    <property type="match status" value="1"/>
</dbReference>
<dbReference type="PROSITE" id="PS51460">
    <property type="entry name" value="GAR"/>
    <property type="match status" value="1"/>
</dbReference>
<feature type="compositionally biased region" description="Basic and acidic residues" evidence="7">
    <location>
        <begin position="427"/>
        <end position="455"/>
    </location>
</feature>
<dbReference type="GO" id="GO:0005874">
    <property type="term" value="C:microtubule"/>
    <property type="evidence" value="ECO:0007669"/>
    <property type="project" value="TreeGrafter"/>
</dbReference>
<feature type="compositionally biased region" description="Basic and acidic residues" evidence="7">
    <location>
        <begin position="905"/>
        <end position="925"/>
    </location>
</feature>
<dbReference type="InterPro" id="IPR043197">
    <property type="entry name" value="Plakin"/>
</dbReference>
<dbReference type="SMART" id="SM00054">
    <property type="entry name" value="EFh"/>
    <property type="match status" value="1"/>
</dbReference>
<comment type="subcellular location">
    <subcellularLocation>
        <location evidence="1">Cytoplasm</location>
        <location evidence="1">Cytoskeleton</location>
    </subcellularLocation>
</comment>
<feature type="compositionally biased region" description="Basic and acidic residues" evidence="7">
    <location>
        <begin position="555"/>
        <end position="593"/>
    </location>
</feature>
<dbReference type="Gene3D" id="1.10.238.10">
    <property type="entry name" value="EF-hand"/>
    <property type="match status" value="1"/>
</dbReference>
<dbReference type="Gene3D" id="1.20.58.60">
    <property type="match status" value="11"/>
</dbReference>
<dbReference type="GO" id="GO:0005737">
    <property type="term" value="C:cytoplasm"/>
    <property type="evidence" value="ECO:0007669"/>
    <property type="project" value="TreeGrafter"/>
</dbReference>
<feature type="compositionally biased region" description="Acidic residues" evidence="7">
    <location>
        <begin position="672"/>
        <end position="682"/>
    </location>
</feature>
<dbReference type="SUPFAM" id="SSF143575">
    <property type="entry name" value="GAS2 domain-like"/>
    <property type="match status" value="1"/>
</dbReference>
<keyword evidence="3" id="KW-0479">Metal-binding</keyword>
<feature type="compositionally biased region" description="Low complexity" evidence="7">
    <location>
        <begin position="104"/>
        <end position="131"/>
    </location>
</feature>
<dbReference type="InterPro" id="IPR002048">
    <property type="entry name" value="EF_hand_dom"/>
</dbReference>